<evidence type="ECO:0000313" key="3">
    <source>
        <dbReference type="EMBL" id="PNR36422.1"/>
    </source>
</evidence>
<gene>
    <name evidence="3" type="ORF">PHYPA_022273</name>
</gene>
<feature type="compositionally biased region" description="Basic and acidic residues" evidence="1">
    <location>
        <begin position="47"/>
        <end position="59"/>
    </location>
</feature>
<reference evidence="3 5" key="1">
    <citation type="journal article" date="2008" name="Science">
        <title>The Physcomitrella genome reveals evolutionary insights into the conquest of land by plants.</title>
        <authorList>
            <person name="Rensing S."/>
            <person name="Lang D."/>
            <person name="Zimmer A."/>
            <person name="Terry A."/>
            <person name="Salamov A."/>
            <person name="Shapiro H."/>
            <person name="Nishiyama T."/>
            <person name="Perroud P.-F."/>
            <person name="Lindquist E."/>
            <person name="Kamisugi Y."/>
            <person name="Tanahashi T."/>
            <person name="Sakakibara K."/>
            <person name="Fujita T."/>
            <person name="Oishi K."/>
            <person name="Shin-I T."/>
            <person name="Kuroki Y."/>
            <person name="Toyoda A."/>
            <person name="Suzuki Y."/>
            <person name="Hashimoto A."/>
            <person name="Yamaguchi K."/>
            <person name="Sugano A."/>
            <person name="Kohara Y."/>
            <person name="Fujiyama A."/>
            <person name="Anterola A."/>
            <person name="Aoki S."/>
            <person name="Ashton N."/>
            <person name="Barbazuk W.B."/>
            <person name="Barker E."/>
            <person name="Bennetzen J."/>
            <person name="Bezanilla M."/>
            <person name="Blankenship R."/>
            <person name="Cho S.H."/>
            <person name="Dutcher S."/>
            <person name="Estelle M."/>
            <person name="Fawcett J.A."/>
            <person name="Gundlach H."/>
            <person name="Hanada K."/>
            <person name="Heyl A."/>
            <person name="Hicks K.A."/>
            <person name="Hugh J."/>
            <person name="Lohr M."/>
            <person name="Mayer K."/>
            <person name="Melkozernov A."/>
            <person name="Murata T."/>
            <person name="Nelson D."/>
            <person name="Pils B."/>
            <person name="Prigge M."/>
            <person name="Reiss B."/>
            <person name="Renner T."/>
            <person name="Rombauts S."/>
            <person name="Rushton P."/>
            <person name="Sanderfoot A."/>
            <person name="Schween G."/>
            <person name="Shiu S.-H."/>
            <person name="Stueber K."/>
            <person name="Theodoulou F.L."/>
            <person name="Tu H."/>
            <person name="Van de Peer Y."/>
            <person name="Verrier P.J."/>
            <person name="Waters E."/>
            <person name="Wood A."/>
            <person name="Yang L."/>
            <person name="Cove D."/>
            <person name="Cuming A."/>
            <person name="Hasebe M."/>
            <person name="Lucas S."/>
            <person name="Mishler D.B."/>
            <person name="Reski R."/>
            <person name="Grigoriev I."/>
            <person name="Quatrano R.S."/>
            <person name="Boore J.L."/>
        </authorList>
    </citation>
    <scope>NUCLEOTIDE SEQUENCE [LARGE SCALE GENOMIC DNA]</scope>
    <source>
        <strain evidence="4 5">cv. Gransden 2004</strain>
    </source>
</reference>
<protein>
    <recommendedName>
        <fullName evidence="2">Dof-type domain-containing protein</fullName>
    </recommendedName>
</protein>
<dbReference type="Proteomes" id="UP000006727">
    <property type="component" value="Chromosome 17"/>
</dbReference>
<feature type="compositionally biased region" description="Basic and acidic residues" evidence="1">
    <location>
        <begin position="24"/>
        <end position="38"/>
    </location>
</feature>
<reference evidence="3 5" key="2">
    <citation type="journal article" date="2018" name="Plant J.">
        <title>The Physcomitrella patens chromosome-scale assembly reveals moss genome structure and evolution.</title>
        <authorList>
            <person name="Lang D."/>
            <person name="Ullrich K.K."/>
            <person name="Murat F."/>
            <person name="Fuchs J."/>
            <person name="Jenkins J."/>
            <person name="Haas F.B."/>
            <person name="Piednoel M."/>
            <person name="Gundlach H."/>
            <person name="Van Bel M."/>
            <person name="Meyberg R."/>
            <person name="Vives C."/>
            <person name="Morata J."/>
            <person name="Symeonidi A."/>
            <person name="Hiss M."/>
            <person name="Muchero W."/>
            <person name="Kamisugi Y."/>
            <person name="Saleh O."/>
            <person name="Blanc G."/>
            <person name="Decker E.L."/>
            <person name="van Gessel N."/>
            <person name="Grimwood J."/>
            <person name="Hayes R.D."/>
            <person name="Graham S.W."/>
            <person name="Gunter L.E."/>
            <person name="McDaniel S.F."/>
            <person name="Hoernstein S.N.W."/>
            <person name="Larsson A."/>
            <person name="Li F.W."/>
            <person name="Perroud P.F."/>
            <person name="Phillips J."/>
            <person name="Ranjan P."/>
            <person name="Rokshar D.S."/>
            <person name="Rothfels C.J."/>
            <person name="Schneider L."/>
            <person name="Shu S."/>
            <person name="Stevenson D.W."/>
            <person name="Thummler F."/>
            <person name="Tillich M."/>
            <person name="Villarreal Aguilar J.C."/>
            <person name="Widiez T."/>
            <person name="Wong G.K."/>
            <person name="Wymore A."/>
            <person name="Zhang Y."/>
            <person name="Zimmer A.D."/>
            <person name="Quatrano R.S."/>
            <person name="Mayer K.F.X."/>
            <person name="Goodstein D."/>
            <person name="Casacuberta J.M."/>
            <person name="Vandepoele K."/>
            <person name="Reski R."/>
            <person name="Cuming A.C."/>
            <person name="Tuskan G.A."/>
            <person name="Maumus F."/>
            <person name="Salse J."/>
            <person name="Schmutz J."/>
            <person name="Rensing S.A."/>
        </authorList>
    </citation>
    <scope>NUCLEOTIDE SEQUENCE [LARGE SCALE GENOMIC DNA]</scope>
    <source>
        <strain evidence="4 5">cv. Gransden 2004</strain>
    </source>
</reference>
<organism evidence="3">
    <name type="scientific">Physcomitrium patens</name>
    <name type="common">Spreading-leaved earth moss</name>
    <name type="synonym">Physcomitrella patens</name>
    <dbReference type="NCBI Taxonomy" id="3218"/>
    <lineage>
        <taxon>Eukaryota</taxon>
        <taxon>Viridiplantae</taxon>
        <taxon>Streptophyta</taxon>
        <taxon>Embryophyta</taxon>
        <taxon>Bryophyta</taxon>
        <taxon>Bryophytina</taxon>
        <taxon>Bryopsida</taxon>
        <taxon>Funariidae</taxon>
        <taxon>Funariales</taxon>
        <taxon>Funariaceae</taxon>
        <taxon>Physcomitrium</taxon>
    </lineage>
</organism>
<feature type="domain" description="Dof-type" evidence="2">
    <location>
        <begin position="68"/>
        <end position="98"/>
    </location>
</feature>
<dbReference type="EnsemblPlants" id="Pp3c17_18350V3.1">
    <property type="protein sequence ID" value="Pp3c17_18350V3.1"/>
    <property type="gene ID" value="Pp3c17_18350"/>
</dbReference>
<accession>A0A2K1J4H2</accession>
<dbReference type="Gramene" id="Pp3c17_18350V3.1">
    <property type="protein sequence ID" value="Pp3c17_18350V3.1"/>
    <property type="gene ID" value="Pp3c17_18350"/>
</dbReference>
<reference evidence="4" key="3">
    <citation type="submission" date="2020-12" db="UniProtKB">
        <authorList>
            <consortium name="EnsemblPlants"/>
        </authorList>
    </citation>
    <scope>IDENTIFICATION</scope>
</reference>
<dbReference type="Pfam" id="PF02701">
    <property type="entry name" value="Zn_ribbon_Dof"/>
    <property type="match status" value="1"/>
</dbReference>
<proteinExistence type="predicted"/>
<name>A0A2K1J4H2_PHYPA</name>
<sequence length="186" mass="21389">MPQPLASCLWTTVRTTRWRCEMDRRHSCSTSPRDRRINMESPSSSRRPTEARPRNREAQEPEEFANRPKACQRCGSTDVKFKYLNNKKQPRYECRTCRYGGRGPILVQPLPHETAPLERIPPDPNLRTHRIHGPDQSLPSMQIIYSCEVSGPQQQKPEAAAVSVPKMQTQLLTVQDERTSSQKGHE</sequence>
<evidence type="ECO:0000313" key="5">
    <source>
        <dbReference type="Proteomes" id="UP000006727"/>
    </source>
</evidence>
<evidence type="ECO:0000313" key="4">
    <source>
        <dbReference type="EnsemblPlants" id="Pp3c17_18350V3.1"/>
    </source>
</evidence>
<dbReference type="GO" id="GO:0006355">
    <property type="term" value="P:regulation of DNA-templated transcription"/>
    <property type="evidence" value="ECO:0007669"/>
    <property type="project" value="InterPro"/>
</dbReference>
<dbReference type="AlphaFoldDB" id="A0A2K1J4H2"/>
<keyword evidence="5" id="KW-1185">Reference proteome</keyword>
<dbReference type="GO" id="GO:0003677">
    <property type="term" value="F:DNA binding"/>
    <property type="evidence" value="ECO:0007669"/>
    <property type="project" value="InterPro"/>
</dbReference>
<feature type="region of interest" description="Disordered" evidence="1">
    <location>
        <begin position="24"/>
        <end position="69"/>
    </location>
</feature>
<evidence type="ECO:0000256" key="1">
    <source>
        <dbReference type="SAM" id="MobiDB-lite"/>
    </source>
</evidence>
<dbReference type="InterPro" id="IPR003851">
    <property type="entry name" value="Znf_Dof"/>
</dbReference>
<dbReference type="EMBL" id="ABEU02000017">
    <property type="protein sequence ID" value="PNR36422.1"/>
    <property type="molecule type" value="Genomic_DNA"/>
</dbReference>
<evidence type="ECO:0000259" key="2">
    <source>
        <dbReference type="Pfam" id="PF02701"/>
    </source>
</evidence>